<dbReference type="Proteomes" id="UP001055879">
    <property type="component" value="Linkage Group LG04"/>
</dbReference>
<organism evidence="1 2">
    <name type="scientific">Arctium lappa</name>
    <name type="common">Greater burdock</name>
    <name type="synonym">Lappa major</name>
    <dbReference type="NCBI Taxonomy" id="4217"/>
    <lineage>
        <taxon>Eukaryota</taxon>
        <taxon>Viridiplantae</taxon>
        <taxon>Streptophyta</taxon>
        <taxon>Embryophyta</taxon>
        <taxon>Tracheophyta</taxon>
        <taxon>Spermatophyta</taxon>
        <taxon>Magnoliopsida</taxon>
        <taxon>eudicotyledons</taxon>
        <taxon>Gunneridae</taxon>
        <taxon>Pentapetalae</taxon>
        <taxon>asterids</taxon>
        <taxon>campanulids</taxon>
        <taxon>Asterales</taxon>
        <taxon>Asteraceae</taxon>
        <taxon>Carduoideae</taxon>
        <taxon>Cardueae</taxon>
        <taxon>Arctiinae</taxon>
        <taxon>Arctium</taxon>
    </lineage>
</organism>
<comment type="caution">
    <text evidence="1">The sequence shown here is derived from an EMBL/GenBank/DDBJ whole genome shotgun (WGS) entry which is preliminary data.</text>
</comment>
<reference evidence="1 2" key="2">
    <citation type="journal article" date="2022" name="Mol. Ecol. Resour.">
        <title>The genomes of chicory, endive, great burdock and yacon provide insights into Asteraceae paleo-polyploidization history and plant inulin production.</title>
        <authorList>
            <person name="Fan W."/>
            <person name="Wang S."/>
            <person name="Wang H."/>
            <person name="Wang A."/>
            <person name="Jiang F."/>
            <person name="Liu H."/>
            <person name="Zhao H."/>
            <person name="Xu D."/>
            <person name="Zhang Y."/>
        </authorList>
    </citation>
    <scope>NUCLEOTIDE SEQUENCE [LARGE SCALE GENOMIC DNA]</scope>
    <source>
        <strain evidence="2">cv. Niubang</strain>
    </source>
</reference>
<proteinExistence type="predicted"/>
<reference evidence="2" key="1">
    <citation type="journal article" date="2022" name="Mol. Ecol. Resour.">
        <title>The genomes of chicory, endive, great burdock and yacon provide insights into Asteraceae palaeo-polyploidization history and plant inulin production.</title>
        <authorList>
            <person name="Fan W."/>
            <person name="Wang S."/>
            <person name="Wang H."/>
            <person name="Wang A."/>
            <person name="Jiang F."/>
            <person name="Liu H."/>
            <person name="Zhao H."/>
            <person name="Xu D."/>
            <person name="Zhang Y."/>
        </authorList>
    </citation>
    <scope>NUCLEOTIDE SEQUENCE [LARGE SCALE GENOMIC DNA]</scope>
    <source>
        <strain evidence="2">cv. Niubang</strain>
    </source>
</reference>
<evidence type="ECO:0000313" key="2">
    <source>
        <dbReference type="Proteomes" id="UP001055879"/>
    </source>
</evidence>
<name>A0ACB9CLS1_ARCLA</name>
<accession>A0ACB9CLS1</accession>
<keyword evidence="2" id="KW-1185">Reference proteome</keyword>
<evidence type="ECO:0000313" key="1">
    <source>
        <dbReference type="EMBL" id="KAI3735226.1"/>
    </source>
</evidence>
<sequence length="90" mass="10294">MSVCERVPFGFLFQLGLAYPSPFFFVPRVFSFSFALHHHSIGPFGNLIPASILLEEIKEKCIRRYHDDFLASFSSTREFHDGSILIVAIQ</sequence>
<dbReference type="EMBL" id="CM042050">
    <property type="protein sequence ID" value="KAI3735226.1"/>
    <property type="molecule type" value="Genomic_DNA"/>
</dbReference>
<gene>
    <name evidence="1" type="ORF">L6452_14717</name>
</gene>
<protein>
    <submittedName>
        <fullName evidence="1">Uncharacterized protein</fullName>
    </submittedName>
</protein>